<gene>
    <name evidence="1" type="ORF">MM415A05479_0003</name>
</gene>
<evidence type="ECO:0000313" key="1">
    <source>
        <dbReference type="EMBL" id="QJA68897.1"/>
    </source>
</evidence>
<name>A0A6M3JJ80_9ZZZZ</name>
<protein>
    <submittedName>
        <fullName evidence="1">Uncharacterized protein</fullName>
    </submittedName>
</protein>
<dbReference type="EMBL" id="MT141659">
    <property type="protein sequence ID" value="QJA68897.1"/>
    <property type="molecule type" value="Genomic_DNA"/>
</dbReference>
<organism evidence="1">
    <name type="scientific">viral metagenome</name>
    <dbReference type="NCBI Taxonomy" id="1070528"/>
    <lineage>
        <taxon>unclassified sequences</taxon>
        <taxon>metagenomes</taxon>
        <taxon>organismal metagenomes</taxon>
    </lineage>
</organism>
<sequence>MSEQCDYCGWSDEAGVAHDCRKALYAEIERLTAELELLHPRVIKLAKSGKRFIVIGEHEPYFMHSYAMIRDQEMKQGTWTEEDRVEYAAAQLSAKGSSDENL</sequence>
<accession>A0A6M3JJ80</accession>
<reference evidence="1" key="1">
    <citation type="submission" date="2020-03" db="EMBL/GenBank/DDBJ databases">
        <title>The deep terrestrial virosphere.</title>
        <authorList>
            <person name="Holmfeldt K."/>
            <person name="Nilsson E."/>
            <person name="Simone D."/>
            <person name="Lopez-Fernandez M."/>
            <person name="Wu X."/>
            <person name="de Brujin I."/>
            <person name="Lundin D."/>
            <person name="Andersson A."/>
            <person name="Bertilsson S."/>
            <person name="Dopson M."/>
        </authorList>
    </citation>
    <scope>NUCLEOTIDE SEQUENCE</scope>
    <source>
        <strain evidence="1">MM415A05479</strain>
    </source>
</reference>
<proteinExistence type="predicted"/>
<dbReference type="AlphaFoldDB" id="A0A6M3JJ80"/>